<feature type="domain" description="Type ISP restriction-modification enzyme LLaBIII C-terminal specificity" evidence="1">
    <location>
        <begin position="1"/>
        <end position="115"/>
    </location>
</feature>
<comment type="caution">
    <text evidence="2">The sequence shown here is derived from an EMBL/GenBank/DDBJ whole genome shotgun (WGS) entry which is preliminary data.</text>
</comment>
<reference evidence="2" key="1">
    <citation type="journal article" date="2014" name="Front. Microbiol.">
        <title>High frequency of phylogenetically diverse reductive dehalogenase-homologous genes in deep subseafloor sedimentary metagenomes.</title>
        <authorList>
            <person name="Kawai M."/>
            <person name="Futagami T."/>
            <person name="Toyoda A."/>
            <person name="Takaki Y."/>
            <person name="Nishi S."/>
            <person name="Hori S."/>
            <person name="Arai W."/>
            <person name="Tsubouchi T."/>
            <person name="Morono Y."/>
            <person name="Uchiyama I."/>
            <person name="Ito T."/>
            <person name="Fujiyama A."/>
            <person name="Inagaki F."/>
            <person name="Takami H."/>
        </authorList>
    </citation>
    <scope>NUCLEOTIDE SEQUENCE</scope>
    <source>
        <strain evidence="2">Expedition CK06-06</strain>
    </source>
</reference>
<protein>
    <recommendedName>
        <fullName evidence="1">Type ISP restriction-modification enzyme LLaBIII C-terminal specificity domain-containing protein</fullName>
    </recommendedName>
</protein>
<accession>X1VM10</accession>
<proteinExistence type="predicted"/>
<feature type="non-terminal residue" evidence="2">
    <location>
        <position position="1"/>
    </location>
</feature>
<organism evidence="2">
    <name type="scientific">marine sediment metagenome</name>
    <dbReference type="NCBI Taxonomy" id="412755"/>
    <lineage>
        <taxon>unclassified sequences</taxon>
        <taxon>metagenomes</taxon>
        <taxon>ecological metagenomes</taxon>
    </lineage>
</organism>
<sequence length="115" mass="13413">IRPEDIFNYAYAVFHSPTYRTRYTEFLKIDFPRLPLTSDRALFKSLTEKGAELVSLHLMESPVLSNLITGYPITGSNEVEKITYDDNNQRVYINKTQYFEGVPPEVWEFHIGGYQ</sequence>
<name>X1VM10_9ZZZZ</name>
<evidence type="ECO:0000259" key="1">
    <source>
        <dbReference type="Pfam" id="PF18135"/>
    </source>
</evidence>
<dbReference type="Pfam" id="PF18135">
    <property type="entry name" value="Type_ISP_C"/>
    <property type="match status" value="1"/>
</dbReference>
<evidence type="ECO:0000313" key="2">
    <source>
        <dbReference type="EMBL" id="GAJ20517.1"/>
    </source>
</evidence>
<gene>
    <name evidence="2" type="ORF">S12H4_61451</name>
</gene>
<dbReference type="InterPro" id="IPR041635">
    <property type="entry name" value="Type_ISP_LLaBIII_C"/>
</dbReference>
<feature type="non-terminal residue" evidence="2">
    <location>
        <position position="115"/>
    </location>
</feature>
<dbReference type="AlphaFoldDB" id="X1VM10"/>
<dbReference type="EMBL" id="BARW01040793">
    <property type="protein sequence ID" value="GAJ20517.1"/>
    <property type="molecule type" value="Genomic_DNA"/>
</dbReference>